<keyword evidence="3" id="KW-1185">Reference proteome</keyword>
<name>A0A4Q7VGB9_9BURK</name>
<dbReference type="RefSeq" id="WP_130433183.1">
    <property type="nucleotide sequence ID" value="NZ_SHKP01000007.1"/>
</dbReference>
<dbReference type="EMBL" id="SHKP01000007">
    <property type="protein sequence ID" value="RZT95071.1"/>
    <property type="molecule type" value="Genomic_DNA"/>
</dbReference>
<organism evidence="2 3">
    <name type="scientific">Rivibacter subsaxonicus</name>
    <dbReference type="NCBI Taxonomy" id="457575"/>
    <lineage>
        <taxon>Bacteria</taxon>
        <taxon>Pseudomonadati</taxon>
        <taxon>Pseudomonadota</taxon>
        <taxon>Betaproteobacteria</taxon>
        <taxon>Burkholderiales</taxon>
        <taxon>Rivibacter</taxon>
    </lineage>
</organism>
<dbReference type="AlphaFoldDB" id="A0A4Q7VGB9"/>
<feature type="region of interest" description="Disordered" evidence="1">
    <location>
        <begin position="57"/>
        <end position="84"/>
    </location>
</feature>
<comment type="caution">
    <text evidence="2">The sequence shown here is derived from an EMBL/GenBank/DDBJ whole genome shotgun (WGS) entry which is preliminary data.</text>
</comment>
<protein>
    <recommendedName>
        <fullName evidence="4">DUF2570 family protein</fullName>
    </recommendedName>
</protein>
<sequence length="120" mass="13638">MTNLLFWLLPVFTAMAAAVLAWWSTSRWYMRQLLALQGKVERTKEQATIRLKQARRQVGQLQEELARRPPLSNEQREERDASAEAAAQRVALEAGLIAGDSRTREIAAFADTQPIMPHVH</sequence>
<evidence type="ECO:0000313" key="2">
    <source>
        <dbReference type="EMBL" id="RZT95071.1"/>
    </source>
</evidence>
<evidence type="ECO:0000256" key="1">
    <source>
        <dbReference type="SAM" id="MobiDB-lite"/>
    </source>
</evidence>
<gene>
    <name evidence="2" type="ORF">EV670_2819</name>
</gene>
<evidence type="ECO:0000313" key="3">
    <source>
        <dbReference type="Proteomes" id="UP000293671"/>
    </source>
</evidence>
<accession>A0A4Q7VGB9</accession>
<proteinExistence type="predicted"/>
<reference evidence="2 3" key="1">
    <citation type="submission" date="2019-02" db="EMBL/GenBank/DDBJ databases">
        <title>Genomic Encyclopedia of Type Strains, Phase IV (KMG-IV): sequencing the most valuable type-strain genomes for metagenomic binning, comparative biology and taxonomic classification.</title>
        <authorList>
            <person name="Goeker M."/>
        </authorList>
    </citation>
    <scope>NUCLEOTIDE SEQUENCE [LARGE SCALE GENOMIC DNA]</scope>
    <source>
        <strain evidence="2 3">DSM 19570</strain>
    </source>
</reference>
<dbReference type="Proteomes" id="UP000293671">
    <property type="component" value="Unassembled WGS sequence"/>
</dbReference>
<evidence type="ECO:0008006" key="4">
    <source>
        <dbReference type="Google" id="ProtNLM"/>
    </source>
</evidence>